<keyword evidence="21" id="KW-0234">DNA repair</keyword>
<dbReference type="PANTHER" id="PTHR43788">
    <property type="entry name" value="DNA2/NAM7 HELICASE FAMILY MEMBER"/>
    <property type="match status" value="1"/>
</dbReference>
<evidence type="ECO:0000256" key="10">
    <source>
        <dbReference type="ARBA" id="ARBA00022723"/>
    </source>
</evidence>
<keyword evidence="16" id="KW-0067">ATP-binding</keyword>
<evidence type="ECO:0000256" key="6">
    <source>
        <dbReference type="ARBA" id="ARBA00021516"/>
    </source>
</evidence>
<evidence type="ECO:0000256" key="17">
    <source>
        <dbReference type="ARBA" id="ARBA00023004"/>
    </source>
</evidence>
<evidence type="ECO:0000256" key="11">
    <source>
        <dbReference type="ARBA" id="ARBA00022741"/>
    </source>
</evidence>
<keyword evidence="15 31" id="KW-0347">Helicase</keyword>
<keyword evidence="13" id="KW-0227">DNA damage</keyword>
<dbReference type="FunFam" id="3.40.50.300:FF:000721">
    <property type="entry name" value="DNA replication ATP-dependent helicase/nuclease DNA2"/>
    <property type="match status" value="1"/>
</dbReference>
<keyword evidence="20" id="KW-0496">Mitochondrion</keyword>
<dbReference type="InterPro" id="IPR050534">
    <property type="entry name" value="Coronavir_polyprotein_1ab"/>
</dbReference>
<dbReference type="InterPro" id="IPR041679">
    <property type="entry name" value="DNA2/NAM7-like_C"/>
</dbReference>
<dbReference type="CDD" id="cd18808">
    <property type="entry name" value="SF1_C_Upf1"/>
    <property type="match status" value="1"/>
</dbReference>
<dbReference type="InterPro" id="IPR027417">
    <property type="entry name" value="P-loop_NTPase"/>
</dbReference>
<dbReference type="GO" id="GO:0005524">
    <property type="term" value="F:ATP binding"/>
    <property type="evidence" value="ECO:0007669"/>
    <property type="project" value="UniProtKB-KW"/>
</dbReference>
<dbReference type="Pfam" id="PF21123">
    <property type="entry name" value="Dna2_Rift"/>
    <property type="match status" value="1"/>
</dbReference>
<dbReference type="SUPFAM" id="SSF52540">
    <property type="entry name" value="P-loop containing nucleoside triphosphate hydrolases"/>
    <property type="match status" value="1"/>
</dbReference>
<organism evidence="31 32">
    <name type="scientific">Tribolium castaneum</name>
    <name type="common">Red flour beetle</name>
    <dbReference type="NCBI Taxonomy" id="7070"/>
    <lineage>
        <taxon>Eukaryota</taxon>
        <taxon>Metazoa</taxon>
        <taxon>Ecdysozoa</taxon>
        <taxon>Arthropoda</taxon>
        <taxon>Hexapoda</taxon>
        <taxon>Insecta</taxon>
        <taxon>Pterygota</taxon>
        <taxon>Neoptera</taxon>
        <taxon>Endopterygota</taxon>
        <taxon>Coleoptera</taxon>
        <taxon>Polyphaga</taxon>
        <taxon>Cucujiformia</taxon>
        <taxon>Tenebrionidae</taxon>
        <taxon>Tenebrionidae incertae sedis</taxon>
        <taxon>Tribolium</taxon>
    </lineage>
</organism>
<dbReference type="EC" id="3.6.4.12" evidence="5"/>
<keyword evidence="9" id="KW-0540">Nuclease</keyword>
<reference evidence="31 32" key="1">
    <citation type="journal article" date="2008" name="Nature">
        <title>The genome of the model beetle and pest Tribolium castaneum.</title>
        <authorList>
            <consortium name="Tribolium Genome Sequencing Consortium"/>
            <person name="Richards S."/>
            <person name="Gibbs R.A."/>
            <person name="Weinstock G.M."/>
            <person name="Brown S.J."/>
            <person name="Denell R."/>
            <person name="Beeman R.W."/>
            <person name="Gibbs R."/>
            <person name="Beeman R.W."/>
            <person name="Brown S.J."/>
            <person name="Bucher G."/>
            <person name="Friedrich M."/>
            <person name="Grimmelikhuijzen C.J."/>
            <person name="Klingler M."/>
            <person name="Lorenzen M."/>
            <person name="Richards S."/>
            <person name="Roth S."/>
            <person name="Schroder R."/>
            <person name="Tautz D."/>
            <person name="Zdobnov E.M."/>
            <person name="Muzny D."/>
            <person name="Gibbs R.A."/>
            <person name="Weinstock G.M."/>
            <person name="Attaway T."/>
            <person name="Bell S."/>
            <person name="Buhay C.J."/>
            <person name="Chandrabose M.N."/>
            <person name="Chavez D."/>
            <person name="Clerk-Blankenburg K.P."/>
            <person name="Cree A."/>
            <person name="Dao M."/>
            <person name="Davis C."/>
            <person name="Chacko J."/>
            <person name="Dinh H."/>
            <person name="Dugan-Rocha S."/>
            <person name="Fowler G."/>
            <person name="Garner T.T."/>
            <person name="Garnes J."/>
            <person name="Gnirke A."/>
            <person name="Hawes A."/>
            <person name="Hernandez J."/>
            <person name="Hines S."/>
            <person name="Holder M."/>
            <person name="Hume J."/>
            <person name="Jhangiani S.N."/>
            <person name="Joshi V."/>
            <person name="Khan Z.M."/>
            <person name="Jackson L."/>
            <person name="Kovar C."/>
            <person name="Kowis A."/>
            <person name="Lee S."/>
            <person name="Lewis L.R."/>
            <person name="Margolis J."/>
            <person name="Morgan M."/>
            <person name="Nazareth L.V."/>
            <person name="Nguyen N."/>
            <person name="Okwuonu G."/>
            <person name="Parker D."/>
            <person name="Richards S."/>
            <person name="Ruiz S.J."/>
            <person name="Santibanez J."/>
            <person name="Savard J."/>
            <person name="Scherer S.E."/>
            <person name="Schneider B."/>
            <person name="Sodergren E."/>
            <person name="Tautz D."/>
            <person name="Vattahil S."/>
            <person name="Villasana D."/>
            <person name="White C.S."/>
            <person name="Wright R."/>
            <person name="Park Y."/>
            <person name="Beeman R.W."/>
            <person name="Lord J."/>
            <person name="Oppert B."/>
            <person name="Lorenzen M."/>
            <person name="Brown S."/>
            <person name="Wang L."/>
            <person name="Savard J."/>
            <person name="Tautz D."/>
            <person name="Richards S."/>
            <person name="Weinstock G."/>
            <person name="Gibbs R.A."/>
            <person name="Liu Y."/>
            <person name="Worley K."/>
            <person name="Weinstock G."/>
            <person name="Elsik C.G."/>
            <person name="Reese J.T."/>
            <person name="Elhaik E."/>
            <person name="Landan G."/>
            <person name="Graur D."/>
            <person name="Arensburger P."/>
            <person name="Atkinson P."/>
            <person name="Beeman R.W."/>
            <person name="Beidler J."/>
            <person name="Brown S.J."/>
            <person name="Demuth J.P."/>
            <person name="Drury D.W."/>
            <person name="Du Y.Z."/>
            <person name="Fujiwara H."/>
            <person name="Lorenzen M."/>
            <person name="Maselli V."/>
            <person name="Osanai M."/>
            <person name="Park Y."/>
            <person name="Robertson H.M."/>
            <person name="Tu Z."/>
            <person name="Wang J.J."/>
            <person name="Wang S."/>
            <person name="Richards S."/>
            <person name="Song H."/>
            <person name="Zhang L."/>
            <person name="Sodergren E."/>
            <person name="Werner D."/>
            <person name="Stanke M."/>
            <person name="Morgenstern B."/>
            <person name="Solovyev V."/>
            <person name="Kosarev P."/>
            <person name="Brown G."/>
            <person name="Chen H.C."/>
            <person name="Ermolaeva O."/>
            <person name="Hlavina W."/>
            <person name="Kapustin Y."/>
            <person name="Kiryutin B."/>
            <person name="Kitts P."/>
            <person name="Maglott D."/>
            <person name="Pruitt K."/>
            <person name="Sapojnikov V."/>
            <person name="Souvorov A."/>
            <person name="Mackey A.J."/>
            <person name="Waterhouse R.M."/>
            <person name="Wyder S."/>
            <person name="Zdobnov E.M."/>
            <person name="Zdobnov E.M."/>
            <person name="Wyder S."/>
            <person name="Kriventseva E.V."/>
            <person name="Kadowaki T."/>
            <person name="Bork P."/>
            <person name="Aranda M."/>
            <person name="Bao R."/>
            <person name="Beermann A."/>
            <person name="Berns N."/>
            <person name="Bolognesi R."/>
            <person name="Bonneton F."/>
            <person name="Bopp D."/>
            <person name="Brown S.J."/>
            <person name="Bucher G."/>
            <person name="Butts T."/>
            <person name="Chaumot A."/>
            <person name="Denell R.E."/>
            <person name="Ferrier D.E."/>
            <person name="Friedrich M."/>
            <person name="Gordon C.M."/>
            <person name="Jindra M."/>
            <person name="Klingler M."/>
            <person name="Lan Q."/>
            <person name="Lattorff H.M."/>
            <person name="Laudet V."/>
            <person name="von Levetsow C."/>
            <person name="Liu Z."/>
            <person name="Lutz R."/>
            <person name="Lynch J.A."/>
            <person name="da Fonseca R.N."/>
            <person name="Posnien N."/>
            <person name="Reuter R."/>
            <person name="Roth S."/>
            <person name="Savard J."/>
            <person name="Schinko J.B."/>
            <person name="Schmitt C."/>
            <person name="Schoppmeier M."/>
            <person name="Schroder R."/>
            <person name="Shippy T.D."/>
            <person name="Simonnet F."/>
            <person name="Marques-Souza H."/>
            <person name="Tautz D."/>
            <person name="Tomoyasu Y."/>
            <person name="Trauner J."/>
            <person name="Van der Zee M."/>
            <person name="Vervoort M."/>
            <person name="Wittkopp N."/>
            <person name="Wimmer E.A."/>
            <person name="Yang X."/>
            <person name="Jones A.K."/>
            <person name="Sattelle D.B."/>
            <person name="Ebert P.R."/>
            <person name="Nelson D."/>
            <person name="Scott J.G."/>
            <person name="Beeman R.W."/>
            <person name="Muthukrishnan S."/>
            <person name="Kramer K.J."/>
            <person name="Arakane Y."/>
            <person name="Beeman R.W."/>
            <person name="Zhu Q."/>
            <person name="Hogenkamp D."/>
            <person name="Dixit R."/>
            <person name="Oppert B."/>
            <person name="Jiang H."/>
            <person name="Zou Z."/>
            <person name="Marshall J."/>
            <person name="Elpidina E."/>
            <person name="Vinokurov K."/>
            <person name="Oppert C."/>
            <person name="Zou Z."/>
            <person name="Evans J."/>
            <person name="Lu Z."/>
            <person name="Zhao P."/>
            <person name="Sumathipala N."/>
            <person name="Altincicek B."/>
            <person name="Vilcinskas A."/>
            <person name="Williams M."/>
            <person name="Hultmark D."/>
            <person name="Hetru C."/>
            <person name="Jiang H."/>
            <person name="Grimmelikhuijzen C.J."/>
            <person name="Hauser F."/>
            <person name="Cazzamali G."/>
            <person name="Williamson M."/>
            <person name="Park Y."/>
            <person name="Li B."/>
            <person name="Tanaka Y."/>
            <person name="Predel R."/>
            <person name="Neupert S."/>
            <person name="Schachtner J."/>
            <person name="Verleyen P."/>
            <person name="Raible F."/>
            <person name="Bork P."/>
            <person name="Friedrich M."/>
            <person name="Walden K.K."/>
            <person name="Robertson H.M."/>
            <person name="Angeli S."/>
            <person name="Foret S."/>
            <person name="Bucher G."/>
            <person name="Schuetz S."/>
            <person name="Maleszka R."/>
            <person name="Wimmer E.A."/>
            <person name="Beeman R.W."/>
            <person name="Lorenzen M."/>
            <person name="Tomoyasu Y."/>
            <person name="Miller S.C."/>
            <person name="Grossmann D."/>
            <person name="Bucher G."/>
        </authorList>
    </citation>
    <scope>NUCLEOTIDE SEQUENCE [LARGE SCALE GENOMIC DNA]</scope>
    <source>
        <strain evidence="31 32">Georgia GA2</strain>
    </source>
</reference>
<keyword evidence="18" id="KW-0411">Iron-sulfur</keyword>
<dbReference type="GO" id="GO:0003677">
    <property type="term" value="F:DNA binding"/>
    <property type="evidence" value="ECO:0007669"/>
    <property type="project" value="UniProtKB-KW"/>
</dbReference>
<feature type="domain" description="DNA2/NAM7 helicase-like C-terminal" evidence="29">
    <location>
        <begin position="957"/>
        <end position="1178"/>
    </location>
</feature>
<feature type="domain" description="DNA2/NAM7 helicase helicase" evidence="28">
    <location>
        <begin position="780"/>
        <end position="873"/>
    </location>
</feature>
<evidence type="ECO:0000259" key="27">
    <source>
        <dbReference type="Pfam" id="PF08696"/>
    </source>
</evidence>
<dbReference type="InterPro" id="IPR014808">
    <property type="entry name" value="DNA_replication_fac_Dna2_N"/>
</dbReference>
<keyword evidence="8" id="KW-0235">DNA replication</keyword>
<feature type="region of interest" description="Disordered" evidence="26">
    <location>
        <begin position="190"/>
        <end position="213"/>
    </location>
</feature>
<evidence type="ECO:0000256" key="12">
    <source>
        <dbReference type="ARBA" id="ARBA00022759"/>
    </source>
</evidence>
<evidence type="ECO:0000313" key="31">
    <source>
        <dbReference type="EMBL" id="EEZ99558.2"/>
    </source>
</evidence>
<dbReference type="Proteomes" id="UP000007266">
    <property type="component" value="Linkage group 3"/>
</dbReference>
<evidence type="ECO:0000256" key="16">
    <source>
        <dbReference type="ARBA" id="ARBA00022840"/>
    </source>
</evidence>
<dbReference type="InterPro" id="IPR026851">
    <property type="entry name" value="Dna2/JHS1_DEXXQ-box"/>
</dbReference>
<evidence type="ECO:0000256" key="24">
    <source>
        <dbReference type="ARBA" id="ARBA00032548"/>
    </source>
</evidence>
<dbReference type="GO" id="GO:0006281">
    <property type="term" value="P:DNA repair"/>
    <property type="evidence" value="ECO:0007669"/>
    <property type="project" value="UniProtKB-KW"/>
</dbReference>
<evidence type="ECO:0000256" key="3">
    <source>
        <dbReference type="ARBA" id="ARBA00004173"/>
    </source>
</evidence>
<evidence type="ECO:0000259" key="29">
    <source>
        <dbReference type="Pfam" id="PF13087"/>
    </source>
</evidence>
<dbReference type="InterPro" id="IPR048459">
    <property type="entry name" value="DNA2_Rift"/>
</dbReference>
<evidence type="ECO:0000256" key="4">
    <source>
        <dbReference type="ARBA" id="ARBA00007913"/>
    </source>
</evidence>
<dbReference type="InterPro" id="IPR011604">
    <property type="entry name" value="PDDEXK-like_dom_sf"/>
</dbReference>
<comment type="subcellular location">
    <subcellularLocation>
        <location evidence="3">Mitochondrion</location>
    </subcellularLocation>
    <subcellularLocation>
        <location evidence="2">Nucleus</location>
    </subcellularLocation>
</comment>
<dbReference type="EMBL" id="KQ971321">
    <property type="protein sequence ID" value="EEZ99558.2"/>
    <property type="molecule type" value="Genomic_DNA"/>
</dbReference>
<dbReference type="AlphaFoldDB" id="D6WDE8"/>
<keyword evidence="23" id="KW-0511">Multifunctional enzyme</keyword>
<evidence type="ECO:0000256" key="21">
    <source>
        <dbReference type="ARBA" id="ARBA00023204"/>
    </source>
</evidence>
<dbReference type="GO" id="GO:0017108">
    <property type="term" value="F:5'-flap endonuclease activity"/>
    <property type="evidence" value="ECO:0000318"/>
    <property type="project" value="GO_Central"/>
</dbReference>
<dbReference type="HOGENOM" id="CLU_001666_2_0_1"/>
<dbReference type="GO" id="GO:0051539">
    <property type="term" value="F:4 iron, 4 sulfur cluster binding"/>
    <property type="evidence" value="ECO:0007669"/>
    <property type="project" value="UniProtKB-KW"/>
</dbReference>
<feature type="domain" description="DNA replication factor Dna2 N-terminal" evidence="27">
    <location>
        <begin position="275"/>
        <end position="461"/>
    </location>
</feature>
<dbReference type="Pfam" id="PF13086">
    <property type="entry name" value="AAA_11"/>
    <property type="match status" value="2"/>
</dbReference>
<evidence type="ECO:0000256" key="5">
    <source>
        <dbReference type="ARBA" id="ARBA00012551"/>
    </source>
</evidence>
<keyword evidence="10" id="KW-0479">Metal-binding</keyword>
<evidence type="ECO:0000256" key="22">
    <source>
        <dbReference type="ARBA" id="ARBA00023242"/>
    </source>
</evidence>
<evidence type="ECO:0000256" key="7">
    <source>
        <dbReference type="ARBA" id="ARBA00022485"/>
    </source>
</evidence>
<sequence>MKKTKVLNASKHNWKISDFFTKCPNPSRTVSCENKRKNSDFPIKTEPQSPEKCNAESPNSKRRKFDENSDPLDSHNITIKIEPLSQVCDSGGTSFNVVTPEKKFKPSSSMKTPTPKKIEILASSNQRRTPQSGRKTTPKKLFEKSPRKLEEFNVQILENFVKVSPSTSNRKIVIKSTPTKNHAQSHIDEFLSPTISKSPAQSRNETTPSKARTRLYFVDDKKPSPMDDLDQFFNDSFEDLVINCNTLDLGEPQHCQIIQVSHNGGKIVLNLKSTKGGETGFCYIEQFWASGNRFKTGDSVYIKAEKNSNGDWVVNNDTGWLVYQPDILISCTSVVGSLFCKRKAVLSDRFRGFEPTNRVMLIGTLAHTLLQQSLRKKLTKRKQIEAILKNLLASKDTIKRLYEANLTVADLESDLEVFVPKLVAFISEHITTGQICDIEDIEENLWCPQLGLKGKIDVTVRSNTGVMPLEVKTGRATVSLEHRGQVVLYLMMMNKFGLDVSSGLLLYLKEGVLKEIKATEQEKRDVLILRNELAYFLASDVGELPEPLNNIRVCQKCALSTVCSAYLKFEDHDLTENKAMQEVQKKSIGHLSQAHLDYFLKWSNLLSMEAQHSKTTKSLQQIYTLPPAKREALGRSIVNMRVTFVENETNGLFKHTMEKENPSLANLTAYDIIENNYIVVSTDSRPAVASGFVTEVSPTQISITLDRDLNVKYRNQLFHLDTYDSNITFTFNMTSLVLLIENSERAAQLRSVIIDKAPPTFAPKLPSVVAKKGAPILRRLNHVQQKAVLKALCANQFLLIKGMPGTGKSATIVALIQLLIELNKSVLITSHTHSAIDNICIRLQKLNVDFIRLGSESKIDSKLKPNLETTLTEKCTTPEEMNEIYNKYKVIAVTCLGSGHPLLTKRTVDVCIVDESTQVLQTSVIKPLFAAKSFILIGDPHQLAPLVRQRDALEAGMSESLFERLENSEGTITLNLNYRMNKTITELANALTYQGQLQTASEEVANRVLKLPKIEIVKKEYKEHQWLLNCLDVSLEGAVQFIDTGPVSELTNHADWITKTVKDGCDLQNCINVYEIAIVVTLVKALILGGVASSDIGVIATYRAQVSQITDLLEKYQVDVSTVDQFQGRDKSVIIYSCTKSSAQVATNTLKYELLEDKRRLTVAVTRAKRKLLIVGDSSTLVRYKTFETILTHLEKHIVKFDSEWSILNSL</sequence>
<evidence type="ECO:0000256" key="14">
    <source>
        <dbReference type="ARBA" id="ARBA00022801"/>
    </source>
</evidence>
<feature type="region of interest" description="Disordered" evidence="26">
    <location>
        <begin position="27"/>
        <end position="74"/>
    </location>
</feature>
<dbReference type="PANTHER" id="PTHR43788:SF8">
    <property type="entry name" value="DNA-BINDING PROTEIN SMUBP-2"/>
    <property type="match status" value="1"/>
</dbReference>
<dbReference type="GO" id="GO:0046872">
    <property type="term" value="F:metal ion binding"/>
    <property type="evidence" value="ECO:0007669"/>
    <property type="project" value="UniProtKB-KW"/>
</dbReference>
<evidence type="ECO:0000256" key="15">
    <source>
        <dbReference type="ARBA" id="ARBA00022806"/>
    </source>
</evidence>
<keyword evidence="22" id="KW-0539">Nucleus</keyword>
<evidence type="ECO:0000259" key="28">
    <source>
        <dbReference type="Pfam" id="PF13086"/>
    </source>
</evidence>
<dbReference type="KEGG" id="tca:661398"/>
<evidence type="ECO:0000256" key="25">
    <source>
        <dbReference type="ARBA" id="ARBA00047995"/>
    </source>
</evidence>
<gene>
    <name evidence="31" type="primary">AUGUSTUS-3.0.2_00140</name>
    <name evidence="31" type="ORF">TcasGA2_TC000140</name>
</gene>
<dbReference type="GO" id="GO:0005634">
    <property type="term" value="C:nucleus"/>
    <property type="evidence" value="ECO:0007669"/>
    <property type="project" value="UniProtKB-SubCell"/>
</dbReference>
<name>D6WDE8_TRICA</name>
<dbReference type="GO" id="GO:0017116">
    <property type="term" value="F:single-stranded DNA helicase activity"/>
    <property type="evidence" value="ECO:0007669"/>
    <property type="project" value="InterPro"/>
</dbReference>
<feature type="compositionally biased region" description="Polar residues" evidence="26">
    <location>
        <begin position="193"/>
        <end position="210"/>
    </location>
</feature>
<dbReference type="Gene3D" id="3.90.320.10">
    <property type="match status" value="1"/>
</dbReference>
<dbReference type="InterPro" id="IPR047187">
    <property type="entry name" value="SF1_C_Upf1"/>
</dbReference>
<evidence type="ECO:0000256" key="9">
    <source>
        <dbReference type="ARBA" id="ARBA00022722"/>
    </source>
</evidence>
<dbReference type="CDD" id="cd22318">
    <property type="entry name" value="DNA2_N-like"/>
    <property type="match status" value="1"/>
</dbReference>
<keyword evidence="17" id="KW-0408">Iron</keyword>
<protein>
    <recommendedName>
        <fullName evidence="6">DNA replication ATP-dependent helicase/nuclease DNA2</fullName>
        <ecNumber evidence="5">3.6.4.12</ecNumber>
    </recommendedName>
    <alternativeName>
        <fullName evidence="24">DNA replication ATP-dependent helicase-like homolog</fullName>
    </alternativeName>
</protein>
<dbReference type="Pfam" id="PF13087">
    <property type="entry name" value="AAA_12"/>
    <property type="match status" value="1"/>
</dbReference>
<dbReference type="OrthoDB" id="306218at2759"/>
<evidence type="ECO:0000256" key="19">
    <source>
        <dbReference type="ARBA" id="ARBA00023125"/>
    </source>
</evidence>
<keyword evidence="7" id="KW-0004">4Fe-4S</keyword>
<comment type="catalytic activity">
    <reaction evidence="25">
        <text>ATP + H2O = ADP + phosphate + H(+)</text>
        <dbReference type="Rhea" id="RHEA:13065"/>
        <dbReference type="ChEBI" id="CHEBI:15377"/>
        <dbReference type="ChEBI" id="CHEBI:15378"/>
        <dbReference type="ChEBI" id="CHEBI:30616"/>
        <dbReference type="ChEBI" id="CHEBI:43474"/>
        <dbReference type="ChEBI" id="CHEBI:456216"/>
        <dbReference type="EC" id="3.6.4.12"/>
    </reaction>
</comment>
<dbReference type="GO" id="GO:0005737">
    <property type="term" value="C:cytoplasm"/>
    <property type="evidence" value="ECO:0000318"/>
    <property type="project" value="GO_Central"/>
</dbReference>
<dbReference type="Gene3D" id="3.40.50.300">
    <property type="entry name" value="P-loop containing nucleotide triphosphate hydrolases"/>
    <property type="match status" value="3"/>
</dbReference>
<feature type="domain" description="DNA2 rift barrel" evidence="30">
    <location>
        <begin position="629"/>
        <end position="722"/>
    </location>
</feature>
<evidence type="ECO:0000256" key="8">
    <source>
        <dbReference type="ARBA" id="ARBA00022705"/>
    </source>
</evidence>
<evidence type="ECO:0000259" key="30">
    <source>
        <dbReference type="Pfam" id="PF21123"/>
    </source>
</evidence>
<dbReference type="Pfam" id="PF08696">
    <property type="entry name" value="Dna2"/>
    <property type="match status" value="1"/>
</dbReference>
<evidence type="ECO:0000256" key="2">
    <source>
        <dbReference type="ARBA" id="ARBA00004123"/>
    </source>
</evidence>
<evidence type="ECO:0000256" key="13">
    <source>
        <dbReference type="ARBA" id="ARBA00022763"/>
    </source>
</evidence>
<comment type="similarity">
    <text evidence="4">Belongs to the DNA2/NAM7 helicase family.</text>
</comment>
<evidence type="ECO:0000256" key="23">
    <source>
        <dbReference type="ARBA" id="ARBA00023268"/>
    </source>
</evidence>
<dbReference type="STRING" id="7070.D6WDE8"/>
<dbReference type="GO" id="GO:0005739">
    <property type="term" value="C:mitochondrion"/>
    <property type="evidence" value="ECO:0007669"/>
    <property type="project" value="UniProtKB-SubCell"/>
</dbReference>
<dbReference type="GO" id="GO:0071932">
    <property type="term" value="P:replication fork reversal"/>
    <property type="evidence" value="ECO:0000318"/>
    <property type="project" value="GO_Central"/>
</dbReference>
<dbReference type="CDD" id="cd18041">
    <property type="entry name" value="DEXXQc_DNA2"/>
    <property type="match status" value="1"/>
</dbReference>
<evidence type="ECO:0000256" key="18">
    <source>
        <dbReference type="ARBA" id="ARBA00023014"/>
    </source>
</evidence>
<dbReference type="GO" id="GO:0016887">
    <property type="term" value="F:ATP hydrolysis activity"/>
    <property type="evidence" value="ECO:0007669"/>
    <property type="project" value="RHEA"/>
</dbReference>
<keyword evidence="32" id="KW-1185">Reference proteome</keyword>
<keyword evidence="14" id="KW-0378">Hydrolase</keyword>
<dbReference type="eggNOG" id="KOG1805">
    <property type="taxonomic scope" value="Eukaryota"/>
</dbReference>
<dbReference type="Gene3D" id="2.40.30.270">
    <property type="match status" value="1"/>
</dbReference>
<accession>D6WDE8</accession>
<dbReference type="FunFam" id="3.40.50.300:FF:000915">
    <property type="entry name" value="DNA replication ATP-dependent helicase/nuclease DNA2"/>
    <property type="match status" value="1"/>
</dbReference>
<feature type="domain" description="DNA2/NAM7 helicase helicase" evidence="28">
    <location>
        <begin position="881"/>
        <end position="947"/>
    </location>
</feature>
<keyword evidence="19" id="KW-0238">DNA-binding</keyword>
<keyword evidence="12" id="KW-0255">Endonuclease</keyword>
<keyword evidence="11" id="KW-0547">Nucleotide-binding</keyword>
<dbReference type="GO" id="GO:0003723">
    <property type="term" value="F:RNA binding"/>
    <property type="evidence" value="ECO:0000318"/>
    <property type="project" value="GO_Central"/>
</dbReference>
<evidence type="ECO:0000313" key="32">
    <source>
        <dbReference type="Proteomes" id="UP000007266"/>
    </source>
</evidence>
<reference evidence="31 32" key="2">
    <citation type="journal article" date="2010" name="Nucleic Acids Res.">
        <title>BeetleBase in 2010: revisions to provide comprehensive genomic information for Tribolium castaneum.</title>
        <authorList>
            <person name="Kim H.S."/>
            <person name="Murphy T."/>
            <person name="Xia J."/>
            <person name="Caragea D."/>
            <person name="Park Y."/>
            <person name="Beeman R.W."/>
            <person name="Lorenzen M.D."/>
            <person name="Butcher S."/>
            <person name="Manak J.R."/>
            <person name="Brown S.J."/>
        </authorList>
    </citation>
    <scope>GENOME REANNOTATION</scope>
    <source>
        <strain evidence="31 32">Georgia GA2</strain>
    </source>
</reference>
<evidence type="ECO:0000256" key="20">
    <source>
        <dbReference type="ARBA" id="ARBA00023128"/>
    </source>
</evidence>
<dbReference type="OMA" id="NYCEAAI"/>
<evidence type="ECO:0000256" key="1">
    <source>
        <dbReference type="ARBA" id="ARBA00001966"/>
    </source>
</evidence>
<comment type="cofactor">
    <cofactor evidence="1">
        <name>[4Fe-4S] cluster</name>
        <dbReference type="ChEBI" id="CHEBI:49883"/>
    </cofactor>
</comment>
<evidence type="ECO:0000256" key="26">
    <source>
        <dbReference type="SAM" id="MobiDB-lite"/>
    </source>
</evidence>
<dbReference type="InterPro" id="IPR041677">
    <property type="entry name" value="DNA2/NAM7_AAA_11"/>
</dbReference>
<proteinExistence type="inferred from homology"/>